<dbReference type="PROSITE" id="PS51186">
    <property type="entry name" value="GNAT"/>
    <property type="match status" value="1"/>
</dbReference>
<evidence type="ECO:0000259" key="1">
    <source>
        <dbReference type="PROSITE" id="PS51186"/>
    </source>
</evidence>
<proteinExistence type="predicted"/>
<dbReference type="InterPro" id="IPR016181">
    <property type="entry name" value="Acyl_CoA_acyltransferase"/>
</dbReference>
<evidence type="ECO:0000313" key="2">
    <source>
        <dbReference type="EMBL" id="SVD22294.1"/>
    </source>
</evidence>
<organism evidence="2">
    <name type="scientific">marine metagenome</name>
    <dbReference type="NCBI Taxonomy" id="408172"/>
    <lineage>
        <taxon>unclassified sequences</taxon>
        <taxon>metagenomes</taxon>
        <taxon>ecological metagenomes</taxon>
    </lineage>
</organism>
<name>A0A382TJK2_9ZZZZ</name>
<dbReference type="Gene3D" id="3.40.630.30">
    <property type="match status" value="1"/>
</dbReference>
<dbReference type="AlphaFoldDB" id="A0A382TJK2"/>
<sequence length="149" mass="17704">MKTPKLKFQKYKASRFEECLELFELNCPAYFAEEERKDYRKFLQYNKDIYLLGYENHSLACCFGITEHNIDLCSLNWIMVHPNCHKDGFGNEMMSYFINYAKEKNKKTALISTSQHANKFFEKYGAREIKFIENGWGSGMHKIDMCIDF</sequence>
<dbReference type="Pfam" id="PF00583">
    <property type="entry name" value="Acetyltransf_1"/>
    <property type="match status" value="1"/>
</dbReference>
<protein>
    <recommendedName>
        <fullName evidence="1">N-acetyltransferase domain-containing protein</fullName>
    </recommendedName>
</protein>
<dbReference type="CDD" id="cd04301">
    <property type="entry name" value="NAT_SF"/>
    <property type="match status" value="1"/>
</dbReference>
<dbReference type="InterPro" id="IPR000182">
    <property type="entry name" value="GNAT_dom"/>
</dbReference>
<gene>
    <name evidence="2" type="ORF">METZ01_LOCUS375148</name>
</gene>
<feature type="domain" description="N-acetyltransferase" evidence="1">
    <location>
        <begin position="6"/>
        <end position="149"/>
    </location>
</feature>
<dbReference type="SUPFAM" id="SSF55729">
    <property type="entry name" value="Acyl-CoA N-acyltransferases (Nat)"/>
    <property type="match status" value="1"/>
</dbReference>
<accession>A0A382TJK2</accession>
<dbReference type="GO" id="GO:0016747">
    <property type="term" value="F:acyltransferase activity, transferring groups other than amino-acyl groups"/>
    <property type="evidence" value="ECO:0007669"/>
    <property type="project" value="InterPro"/>
</dbReference>
<reference evidence="2" key="1">
    <citation type="submission" date="2018-05" db="EMBL/GenBank/DDBJ databases">
        <authorList>
            <person name="Lanie J.A."/>
            <person name="Ng W.-L."/>
            <person name="Kazmierczak K.M."/>
            <person name="Andrzejewski T.M."/>
            <person name="Davidsen T.M."/>
            <person name="Wayne K.J."/>
            <person name="Tettelin H."/>
            <person name="Glass J.I."/>
            <person name="Rusch D."/>
            <person name="Podicherti R."/>
            <person name="Tsui H.-C.T."/>
            <person name="Winkler M.E."/>
        </authorList>
    </citation>
    <scope>NUCLEOTIDE SEQUENCE</scope>
</reference>
<dbReference type="EMBL" id="UINC01137136">
    <property type="protein sequence ID" value="SVD22294.1"/>
    <property type="molecule type" value="Genomic_DNA"/>
</dbReference>